<dbReference type="Proteomes" id="UP000789901">
    <property type="component" value="Unassembled WGS sequence"/>
</dbReference>
<reference evidence="7 8" key="1">
    <citation type="submission" date="2021-06" db="EMBL/GenBank/DDBJ databases">
        <authorList>
            <person name="Kallberg Y."/>
            <person name="Tangrot J."/>
            <person name="Rosling A."/>
        </authorList>
    </citation>
    <scope>NUCLEOTIDE SEQUENCE [LARGE SCALE GENOMIC DNA]</scope>
    <source>
        <strain evidence="7 8">120-4 pot B 10/14</strain>
    </source>
</reference>
<evidence type="ECO:0000313" key="7">
    <source>
        <dbReference type="EMBL" id="CAG8754550.1"/>
    </source>
</evidence>
<protein>
    <recommendedName>
        <fullName evidence="4">Ribosome production factor 2 homolog</fullName>
    </recommendedName>
    <alternativeName>
        <fullName evidence="4">Ribosome biogenesis protein RPF2 homolog</fullName>
    </alternativeName>
</protein>
<dbReference type="PANTHER" id="PTHR12728:SF0">
    <property type="entry name" value="RIBOSOME PRODUCTION FACTOR 2 HOMOLOG"/>
    <property type="match status" value="1"/>
</dbReference>
<comment type="subcellular location">
    <subcellularLocation>
        <location evidence="1 4">Nucleus</location>
        <location evidence="1 4">Nucleolus</location>
    </subcellularLocation>
</comment>
<keyword evidence="8" id="KW-1185">Reference proteome</keyword>
<dbReference type="PROSITE" id="PS50833">
    <property type="entry name" value="BRIX"/>
    <property type="match status" value="1"/>
</dbReference>
<evidence type="ECO:0000256" key="1">
    <source>
        <dbReference type="ARBA" id="ARBA00004604"/>
    </source>
</evidence>
<evidence type="ECO:0000256" key="4">
    <source>
        <dbReference type="RuleBase" id="RU367086"/>
    </source>
</evidence>
<feature type="non-terminal residue" evidence="7">
    <location>
        <position position="1"/>
    </location>
</feature>
<feature type="region of interest" description="Disordered" evidence="5">
    <location>
        <begin position="309"/>
        <end position="337"/>
    </location>
</feature>
<dbReference type="InterPro" id="IPR007109">
    <property type="entry name" value="Brix"/>
</dbReference>
<proteinExistence type="inferred from homology"/>
<evidence type="ECO:0000256" key="2">
    <source>
        <dbReference type="ARBA" id="ARBA00010782"/>
    </source>
</evidence>
<evidence type="ECO:0000259" key="6">
    <source>
        <dbReference type="PROSITE" id="PS50833"/>
    </source>
</evidence>
<evidence type="ECO:0000256" key="5">
    <source>
        <dbReference type="SAM" id="MobiDB-lite"/>
    </source>
</evidence>
<keyword evidence="3 4" id="KW-0539">Nucleus</keyword>
<dbReference type="SMART" id="SM00879">
    <property type="entry name" value="Brix"/>
    <property type="match status" value="1"/>
</dbReference>
<dbReference type="InterPro" id="IPR039770">
    <property type="entry name" value="Rpf2"/>
</dbReference>
<accession>A0ABN7VBR4</accession>
<dbReference type="PANTHER" id="PTHR12728">
    <property type="entry name" value="BRIX DOMAIN CONTAINING PROTEIN"/>
    <property type="match status" value="1"/>
</dbReference>
<name>A0ABN7VBR4_GIGMA</name>
<sequence length="337" mass="38496">TLVYVNVLNIEIILSELKNNDNVKNNVRKPKNARTKRILKKREPKVEENVKTAIFVRGSTTSQVVNDALSDLCRLRRTNSINFTKKNNIHPFDDDTSLNFYCSKNDASLFVIGSHSKKRPHNLVFGRMFDGQLLDMIEVGIEKAITMSEIKSQKCSVGMKPLFIFNGDLFETSQVHKTFKNMMLDFFRGQNLESINISGLEYVISITATGSIVDSDSTASSTSDGKIFFRVYTIQMTKSGQKAPRIELEEMGPSYDFKLRRTKFAKEEVYKIATKVPKTLKPKKVKNIDVNEIGDKVGHIHVGRQDLGKLQTRKMKGLKRMTEDDQTEDWSRKKRKS</sequence>
<gene>
    <name evidence="7" type="ORF">GMARGA_LOCUS16773</name>
</gene>
<feature type="domain" description="Brix" evidence="6">
    <location>
        <begin position="51"/>
        <end position="268"/>
    </location>
</feature>
<comment type="similarity">
    <text evidence="2 4">Belongs to the RPF2 family.</text>
</comment>
<organism evidence="7 8">
    <name type="scientific">Gigaspora margarita</name>
    <dbReference type="NCBI Taxonomy" id="4874"/>
    <lineage>
        <taxon>Eukaryota</taxon>
        <taxon>Fungi</taxon>
        <taxon>Fungi incertae sedis</taxon>
        <taxon>Mucoromycota</taxon>
        <taxon>Glomeromycotina</taxon>
        <taxon>Glomeromycetes</taxon>
        <taxon>Diversisporales</taxon>
        <taxon>Gigasporaceae</taxon>
        <taxon>Gigaspora</taxon>
    </lineage>
</organism>
<evidence type="ECO:0000256" key="3">
    <source>
        <dbReference type="ARBA" id="ARBA00023242"/>
    </source>
</evidence>
<dbReference type="Pfam" id="PF04427">
    <property type="entry name" value="Brix"/>
    <property type="match status" value="1"/>
</dbReference>
<dbReference type="EMBL" id="CAJVQB010012314">
    <property type="protein sequence ID" value="CAG8754550.1"/>
    <property type="molecule type" value="Genomic_DNA"/>
</dbReference>
<evidence type="ECO:0000313" key="8">
    <source>
        <dbReference type="Proteomes" id="UP000789901"/>
    </source>
</evidence>
<comment type="caution">
    <text evidence="7">The sequence shown here is derived from an EMBL/GenBank/DDBJ whole genome shotgun (WGS) entry which is preliminary data.</text>
</comment>